<feature type="compositionally biased region" description="Basic and acidic residues" evidence="2">
    <location>
        <begin position="216"/>
        <end position="235"/>
    </location>
</feature>
<feature type="compositionally biased region" description="Low complexity" evidence="2">
    <location>
        <begin position="1"/>
        <end position="12"/>
    </location>
</feature>
<accession>A0A1B8GJY0</accession>
<feature type="compositionally biased region" description="Polar residues" evidence="2">
    <location>
        <begin position="348"/>
        <end position="361"/>
    </location>
</feature>
<evidence type="ECO:0000259" key="3">
    <source>
        <dbReference type="PROSITE" id="PS50157"/>
    </source>
</evidence>
<feature type="region of interest" description="Disordered" evidence="2">
    <location>
        <begin position="331"/>
        <end position="390"/>
    </location>
</feature>
<feature type="region of interest" description="Disordered" evidence="2">
    <location>
        <begin position="595"/>
        <end position="667"/>
    </location>
</feature>
<reference evidence="4 5" key="1">
    <citation type="submission" date="2016-03" db="EMBL/GenBank/DDBJ databases">
        <title>Comparative genomics of Pseudogymnoascus destructans, the fungus causing white-nose syndrome of bats.</title>
        <authorList>
            <person name="Palmer J.M."/>
            <person name="Drees K.P."/>
            <person name="Foster J.T."/>
            <person name="Lindner D.L."/>
        </authorList>
    </citation>
    <scope>NUCLEOTIDE SEQUENCE [LARGE SCALE GENOMIC DNA]</scope>
    <source>
        <strain evidence="4 5">UAMH 10579</strain>
    </source>
</reference>
<name>A0A1B8GJY0_9PEZI</name>
<feature type="compositionally biased region" description="Low complexity" evidence="2">
    <location>
        <begin position="595"/>
        <end position="622"/>
    </location>
</feature>
<evidence type="ECO:0000256" key="1">
    <source>
        <dbReference type="PROSITE-ProRule" id="PRU00042"/>
    </source>
</evidence>
<feature type="region of interest" description="Disordered" evidence="2">
    <location>
        <begin position="178"/>
        <end position="285"/>
    </location>
</feature>
<keyword evidence="5" id="KW-1185">Reference proteome</keyword>
<feature type="region of interest" description="Disordered" evidence="2">
    <location>
        <begin position="1"/>
        <end position="22"/>
    </location>
</feature>
<gene>
    <name evidence="4" type="ORF">VE01_06924</name>
</gene>
<dbReference type="GeneID" id="28840310"/>
<dbReference type="InterPro" id="IPR013087">
    <property type="entry name" value="Znf_C2H2_type"/>
</dbReference>
<dbReference type="Proteomes" id="UP000091956">
    <property type="component" value="Unassembled WGS sequence"/>
</dbReference>
<feature type="domain" description="C2H2-type" evidence="3">
    <location>
        <begin position="107"/>
        <end position="138"/>
    </location>
</feature>
<feature type="compositionally biased region" description="Polar residues" evidence="2">
    <location>
        <begin position="623"/>
        <end position="633"/>
    </location>
</feature>
<evidence type="ECO:0000256" key="2">
    <source>
        <dbReference type="SAM" id="MobiDB-lite"/>
    </source>
</evidence>
<dbReference type="PANTHER" id="PTHR38166">
    <property type="entry name" value="C2H2-TYPE DOMAIN-CONTAINING PROTEIN-RELATED"/>
    <property type="match status" value="1"/>
</dbReference>
<keyword evidence="1" id="KW-0479">Metal-binding</keyword>
<dbReference type="RefSeq" id="XP_059319655.1">
    <property type="nucleotide sequence ID" value="XM_059463840.1"/>
</dbReference>
<dbReference type="AlphaFoldDB" id="A0A1B8GJY0"/>
<sequence>MDHVDLSSLTLEPPSPSQGKARVSTPIVGDILFPVGRRRDVATDKPYIARPSSHRHGENAEARFACPFHKHDPNSFNVLFEHCGGSSFTGITNILEHIRCMHSDELFVCRGCSQTFDSEHDLQSHQKEPMACGNGIYPRAITSSRFVALIRMRRFQGTVEEQWQDIYQLLFPDDDGKVSPYHESESGPSLDGAHTSRFPKDLSMEDLDSPPNYHSLEGHRISLPEDGSSFRRDPRSPVISSLRAGDGVGAELSHTNSSKSRSSTSGESAELCEEDETQCSDSDDIDTSYKALDPVKQALFDNSTRQFWDFYNGLSAPNWVVLWSKHATYKGAASSSQGTQGSTRTAPDSRTPSECPSNTASLLAPKRKKRDDDDEASNNGNPSKRSSRILPQKEGLNLACPFHKHKPWKYNHGILRFRTCSTTPFDAIFRLKEHLRRVHPPPLHCTRCWLSFSDQNSLVNHGQADISCQRRQPVSVEGWTPEMDKKITKRKDETDGERWERIYRELFGSTLTTVPSPYFVPYDLASANEADLETLLQQEVPRIVLNSLSEQVNNMDIPDAARALFDPSTPYFQFENLIGNAIREVFTMYRSATATANNSTAPSTTTQPSSDNASIADDSSVAQSTCWERTTVNSSRSSHHQSGSFESLPTVVPPVFPDTTQRWSDPMHPIAAGGPSYSRSMHEQVPPPSAELVSRASETTSNIVHPNPSGRMHSAGEAMQQGGQHNVMNGYGTSMDEYMFVDFDLLGGFDAEAFPSVPSNTYSAPTRS</sequence>
<evidence type="ECO:0000313" key="5">
    <source>
        <dbReference type="Proteomes" id="UP000091956"/>
    </source>
</evidence>
<proteinExistence type="predicted"/>
<evidence type="ECO:0000313" key="4">
    <source>
        <dbReference type="EMBL" id="OBT96129.2"/>
    </source>
</evidence>
<dbReference type="PROSITE" id="PS50157">
    <property type="entry name" value="ZINC_FINGER_C2H2_2"/>
    <property type="match status" value="1"/>
</dbReference>
<feature type="compositionally biased region" description="Low complexity" evidence="2">
    <location>
        <begin position="331"/>
        <end position="346"/>
    </location>
</feature>
<dbReference type="GO" id="GO:0008270">
    <property type="term" value="F:zinc ion binding"/>
    <property type="evidence" value="ECO:0007669"/>
    <property type="project" value="UniProtKB-KW"/>
</dbReference>
<organism evidence="4 5">
    <name type="scientific">Pseudogymnoascus verrucosus</name>
    <dbReference type="NCBI Taxonomy" id="342668"/>
    <lineage>
        <taxon>Eukaryota</taxon>
        <taxon>Fungi</taxon>
        <taxon>Dikarya</taxon>
        <taxon>Ascomycota</taxon>
        <taxon>Pezizomycotina</taxon>
        <taxon>Leotiomycetes</taxon>
        <taxon>Thelebolales</taxon>
        <taxon>Thelebolaceae</taxon>
        <taxon>Pseudogymnoascus</taxon>
    </lineage>
</organism>
<protein>
    <recommendedName>
        <fullName evidence="3">C2H2-type domain-containing protein</fullName>
    </recommendedName>
</protein>
<feature type="region of interest" description="Disordered" evidence="2">
    <location>
        <begin position="704"/>
        <end position="723"/>
    </location>
</feature>
<dbReference type="EMBL" id="KV460230">
    <property type="protein sequence ID" value="OBT96129.2"/>
    <property type="molecule type" value="Genomic_DNA"/>
</dbReference>
<dbReference type="PANTHER" id="PTHR38166:SF1">
    <property type="entry name" value="C2H2-TYPE DOMAIN-CONTAINING PROTEIN"/>
    <property type="match status" value="1"/>
</dbReference>
<feature type="compositionally biased region" description="Acidic residues" evidence="2">
    <location>
        <begin position="270"/>
        <end position="285"/>
    </location>
</feature>
<reference evidence="5" key="2">
    <citation type="journal article" date="2018" name="Nat. Commun.">
        <title>Extreme sensitivity to ultraviolet light in the fungal pathogen causing white-nose syndrome of bats.</title>
        <authorList>
            <person name="Palmer J.M."/>
            <person name="Drees K.P."/>
            <person name="Foster J.T."/>
            <person name="Lindner D.L."/>
        </authorList>
    </citation>
    <scope>NUCLEOTIDE SEQUENCE [LARGE SCALE GENOMIC DNA]</scope>
    <source>
        <strain evidence="5">UAMH 10579</strain>
    </source>
</reference>
<feature type="compositionally biased region" description="Low complexity" evidence="2">
    <location>
        <begin position="634"/>
        <end position="650"/>
    </location>
</feature>
<feature type="compositionally biased region" description="Low complexity" evidence="2">
    <location>
        <begin position="253"/>
        <end position="268"/>
    </location>
</feature>
<keyword evidence="1" id="KW-0862">Zinc</keyword>
<keyword evidence="1" id="KW-0863">Zinc-finger</keyword>